<proteinExistence type="predicted"/>
<feature type="region of interest" description="Disordered" evidence="1">
    <location>
        <begin position="279"/>
        <end position="318"/>
    </location>
</feature>
<evidence type="ECO:0000313" key="2">
    <source>
        <dbReference type="EMBL" id="EKX50024.1"/>
    </source>
</evidence>
<dbReference type="GeneID" id="17306752"/>
<evidence type="ECO:0000313" key="4">
    <source>
        <dbReference type="Proteomes" id="UP000011087"/>
    </source>
</evidence>
<dbReference type="KEGG" id="gtt:GUITHDRAFT_135698"/>
<dbReference type="Proteomes" id="UP000011087">
    <property type="component" value="Unassembled WGS sequence"/>
</dbReference>
<gene>
    <name evidence="2" type="ORF">GUITHDRAFT_135698</name>
</gene>
<dbReference type="RefSeq" id="XP_005837004.1">
    <property type="nucleotide sequence ID" value="XM_005836947.1"/>
</dbReference>
<evidence type="ECO:0000313" key="3">
    <source>
        <dbReference type="EnsemblProtists" id="EKX50024"/>
    </source>
</evidence>
<dbReference type="EMBL" id="JH992980">
    <property type="protein sequence ID" value="EKX50024.1"/>
    <property type="molecule type" value="Genomic_DNA"/>
</dbReference>
<reference evidence="3" key="3">
    <citation type="submission" date="2016-03" db="UniProtKB">
        <authorList>
            <consortium name="EnsemblProtists"/>
        </authorList>
    </citation>
    <scope>IDENTIFICATION</scope>
</reference>
<reference evidence="2 4" key="1">
    <citation type="journal article" date="2012" name="Nature">
        <title>Algal genomes reveal evolutionary mosaicism and the fate of nucleomorphs.</title>
        <authorList>
            <consortium name="DOE Joint Genome Institute"/>
            <person name="Curtis B.A."/>
            <person name="Tanifuji G."/>
            <person name="Burki F."/>
            <person name="Gruber A."/>
            <person name="Irimia M."/>
            <person name="Maruyama S."/>
            <person name="Arias M.C."/>
            <person name="Ball S.G."/>
            <person name="Gile G.H."/>
            <person name="Hirakawa Y."/>
            <person name="Hopkins J.F."/>
            <person name="Kuo A."/>
            <person name="Rensing S.A."/>
            <person name="Schmutz J."/>
            <person name="Symeonidi A."/>
            <person name="Elias M."/>
            <person name="Eveleigh R.J."/>
            <person name="Herman E.K."/>
            <person name="Klute M.J."/>
            <person name="Nakayama T."/>
            <person name="Obornik M."/>
            <person name="Reyes-Prieto A."/>
            <person name="Armbrust E.V."/>
            <person name="Aves S.J."/>
            <person name="Beiko R.G."/>
            <person name="Coutinho P."/>
            <person name="Dacks J.B."/>
            <person name="Durnford D.G."/>
            <person name="Fast N.M."/>
            <person name="Green B.R."/>
            <person name="Grisdale C.J."/>
            <person name="Hempel F."/>
            <person name="Henrissat B."/>
            <person name="Hoppner M.P."/>
            <person name="Ishida K."/>
            <person name="Kim E."/>
            <person name="Koreny L."/>
            <person name="Kroth P.G."/>
            <person name="Liu Y."/>
            <person name="Malik S.B."/>
            <person name="Maier U.G."/>
            <person name="McRose D."/>
            <person name="Mock T."/>
            <person name="Neilson J.A."/>
            <person name="Onodera N.T."/>
            <person name="Poole A.M."/>
            <person name="Pritham E.J."/>
            <person name="Richards T.A."/>
            <person name="Rocap G."/>
            <person name="Roy S.W."/>
            <person name="Sarai C."/>
            <person name="Schaack S."/>
            <person name="Shirato S."/>
            <person name="Slamovits C.H."/>
            <person name="Spencer D.F."/>
            <person name="Suzuki S."/>
            <person name="Worden A.Z."/>
            <person name="Zauner S."/>
            <person name="Barry K."/>
            <person name="Bell C."/>
            <person name="Bharti A.K."/>
            <person name="Crow J.A."/>
            <person name="Grimwood J."/>
            <person name="Kramer R."/>
            <person name="Lindquist E."/>
            <person name="Lucas S."/>
            <person name="Salamov A."/>
            <person name="McFadden G.I."/>
            <person name="Lane C.E."/>
            <person name="Keeling P.J."/>
            <person name="Gray M.W."/>
            <person name="Grigoriev I.V."/>
            <person name="Archibald J.M."/>
        </authorList>
    </citation>
    <scope>NUCLEOTIDE SEQUENCE</scope>
    <source>
        <strain evidence="2 4">CCMP2712</strain>
    </source>
</reference>
<dbReference type="HOGENOM" id="CLU_545700_0_0_1"/>
<evidence type="ECO:0000256" key="1">
    <source>
        <dbReference type="SAM" id="MobiDB-lite"/>
    </source>
</evidence>
<reference evidence="4" key="2">
    <citation type="submission" date="2012-11" db="EMBL/GenBank/DDBJ databases">
        <authorList>
            <person name="Kuo A."/>
            <person name="Curtis B.A."/>
            <person name="Tanifuji G."/>
            <person name="Burki F."/>
            <person name="Gruber A."/>
            <person name="Irimia M."/>
            <person name="Maruyama S."/>
            <person name="Arias M.C."/>
            <person name="Ball S.G."/>
            <person name="Gile G.H."/>
            <person name="Hirakawa Y."/>
            <person name="Hopkins J.F."/>
            <person name="Rensing S.A."/>
            <person name="Schmutz J."/>
            <person name="Symeonidi A."/>
            <person name="Elias M."/>
            <person name="Eveleigh R.J."/>
            <person name="Herman E.K."/>
            <person name="Klute M.J."/>
            <person name="Nakayama T."/>
            <person name="Obornik M."/>
            <person name="Reyes-Prieto A."/>
            <person name="Armbrust E.V."/>
            <person name="Aves S.J."/>
            <person name="Beiko R.G."/>
            <person name="Coutinho P."/>
            <person name="Dacks J.B."/>
            <person name="Durnford D.G."/>
            <person name="Fast N.M."/>
            <person name="Green B.R."/>
            <person name="Grisdale C."/>
            <person name="Hempe F."/>
            <person name="Henrissat B."/>
            <person name="Hoppner M.P."/>
            <person name="Ishida K.-I."/>
            <person name="Kim E."/>
            <person name="Koreny L."/>
            <person name="Kroth P.G."/>
            <person name="Liu Y."/>
            <person name="Malik S.-B."/>
            <person name="Maier U.G."/>
            <person name="McRose D."/>
            <person name="Mock T."/>
            <person name="Neilson J.A."/>
            <person name="Onodera N.T."/>
            <person name="Poole A.M."/>
            <person name="Pritham E.J."/>
            <person name="Richards T.A."/>
            <person name="Rocap G."/>
            <person name="Roy S.W."/>
            <person name="Sarai C."/>
            <person name="Schaack S."/>
            <person name="Shirato S."/>
            <person name="Slamovits C.H."/>
            <person name="Spencer D.F."/>
            <person name="Suzuki S."/>
            <person name="Worden A.Z."/>
            <person name="Zauner S."/>
            <person name="Barry K."/>
            <person name="Bell C."/>
            <person name="Bharti A.K."/>
            <person name="Crow J.A."/>
            <person name="Grimwood J."/>
            <person name="Kramer R."/>
            <person name="Lindquist E."/>
            <person name="Lucas S."/>
            <person name="Salamov A."/>
            <person name="McFadden G.I."/>
            <person name="Lane C.E."/>
            <person name="Keeling P.J."/>
            <person name="Gray M.W."/>
            <person name="Grigoriev I.V."/>
            <person name="Archibald J.M."/>
        </authorList>
    </citation>
    <scope>NUCLEOTIDE SEQUENCE</scope>
    <source>
        <strain evidence="4">CCMP2712</strain>
    </source>
</reference>
<keyword evidence="4" id="KW-1185">Reference proteome</keyword>
<feature type="region of interest" description="Disordered" evidence="1">
    <location>
        <begin position="8"/>
        <end position="29"/>
    </location>
</feature>
<name>L1JP03_GUITC</name>
<sequence length="500" mass="55056">MSCCFPLKKKRQRNPESSAVAPNNGEDPNARFVIRGDVVLPTTEPSTPKCVNGLRPEDHPVGRAGSFNLLDSEPSKTEASIVSVVVENVSELRASSSRQESLSRIRANISELLGIPVRCVDVHHADKSEEMSVVFVPRPASHSWDRSKGKLNEAEGWINASQTAQRLEDASLSNEMNELFRRMRSSWPQQHESRTTTETGSINGILHTPKSPSGFTYKSPSPMLPPRYLGIGPLEYTHEHSIPGALGPVPSGDANGHASSMQAREGLHLPPKLPLKLINEKTPSTPDERKRSLLHYKPMTPRTERRKHMQGSSVALRGQQARSQIRPDAPAGWTSSPVVAVTTGEHEGGEKREDESELRRANGEVAEDYNQFSQWMSPKAKDWNSILRTPPKPQAREDAAAGHVGRVICCYVAAAFSNAEYGVTAMRGTAGWRRQLELAATRVPTSRDPSPIHGRVMLNPWGWLSHDDEAVAVWQDVAIDDGLDGSYHRVEAEEASLSLK</sequence>
<feature type="region of interest" description="Disordered" evidence="1">
    <location>
        <begin position="184"/>
        <end position="205"/>
    </location>
</feature>
<dbReference type="EnsemblProtists" id="EKX50024">
    <property type="protein sequence ID" value="EKX50024"/>
    <property type="gene ID" value="GUITHDRAFT_135698"/>
</dbReference>
<feature type="compositionally biased region" description="Polar residues" evidence="1">
    <location>
        <begin position="186"/>
        <end position="202"/>
    </location>
</feature>
<dbReference type="AlphaFoldDB" id="L1JP03"/>
<dbReference type="PaxDb" id="55529-EKX50024"/>
<accession>L1JP03</accession>
<protein>
    <submittedName>
        <fullName evidence="2 3">Uncharacterized protein</fullName>
    </submittedName>
</protein>
<organism evidence="2">
    <name type="scientific">Guillardia theta (strain CCMP2712)</name>
    <name type="common">Cryptophyte</name>
    <dbReference type="NCBI Taxonomy" id="905079"/>
    <lineage>
        <taxon>Eukaryota</taxon>
        <taxon>Cryptophyceae</taxon>
        <taxon>Pyrenomonadales</taxon>
        <taxon>Geminigeraceae</taxon>
        <taxon>Guillardia</taxon>
    </lineage>
</organism>